<evidence type="ECO:0000313" key="4">
    <source>
        <dbReference type="EMBL" id="OAH25099.1"/>
    </source>
</evidence>
<evidence type="ECO:0000256" key="2">
    <source>
        <dbReference type="SAM" id="SignalP"/>
    </source>
</evidence>
<organism evidence="4 5">
    <name type="scientific">Corynebacterium stationis</name>
    <dbReference type="NCBI Taxonomy" id="1705"/>
    <lineage>
        <taxon>Bacteria</taxon>
        <taxon>Bacillati</taxon>
        <taxon>Actinomycetota</taxon>
        <taxon>Actinomycetes</taxon>
        <taxon>Mycobacteriales</taxon>
        <taxon>Corynebacteriaceae</taxon>
        <taxon>Corynebacterium</taxon>
    </lineage>
</organism>
<feature type="domain" description="AMIN-like" evidence="3">
    <location>
        <begin position="97"/>
        <end position="221"/>
    </location>
</feature>
<sequence length="221" mass="23093">MKTQRPSLTALSILTAATLLAACSSSPDDTAADSSVAVDPAPQSTTSDSTDSEGTDSTETADTVEATTEGSKALSPLGNPTTEDKQQSPGIGTDLVPVGVRVADHDSFTRVVLDFEGSGTAGWFTQLGPEPTQQASGFPIEYEGETAINIGVESTPWPSTPELEEAYMDFGTVPGAGVVTGVEFVTAFEAQSQYVIGLEKESPYSVTFLNDQPRVVIDILH</sequence>
<dbReference type="Proteomes" id="UP000076947">
    <property type="component" value="Unassembled WGS sequence"/>
</dbReference>
<evidence type="ECO:0000259" key="3">
    <source>
        <dbReference type="Pfam" id="PF24837"/>
    </source>
</evidence>
<feature type="signal peptide" evidence="2">
    <location>
        <begin position="1"/>
        <end position="21"/>
    </location>
</feature>
<feature type="chain" id="PRO_5038959892" description="AMIN-like domain-containing protein" evidence="2">
    <location>
        <begin position="22"/>
        <end position="221"/>
    </location>
</feature>
<proteinExistence type="predicted"/>
<evidence type="ECO:0000256" key="1">
    <source>
        <dbReference type="SAM" id="MobiDB-lite"/>
    </source>
</evidence>
<dbReference type="Pfam" id="PF24837">
    <property type="entry name" value="AMIN-like"/>
    <property type="match status" value="1"/>
</dbReference>
<dbReference type="EMBL" id="LSTQ01000026">
    <property type="protein sequence ID" value="OAH25099.1"/>
    <property type="molecule type" value="Genomic_DNA"/>
</dbReference>
<keyword evidence="5" id="KW-1185">Reference proteome</keyword>
<dbReference type="PROSITE" id="PS51257">
    <property type="entry name" value="PROKAR_LIPOPROTEIN"/>
    <property type="match status" value="1"/>
</dbReference>
<dbReference type="AlphaFoldDB" id="A0A177I8F3"/>
<accession>A0A177I8F3</accession>
<name>A0A177I8F3_9CORY</name>
<dbReference type="OrthoDB" id="3393679at2"/>
<dbReference type="InterPro" id="IPR056303">
    <property type="entry name" value="AMIN-like"/>
</dbReference>
<feature type="compositionally biased region" description="Low complexity" evidence="1">
    <location>
        <begin position="24"/>
        <end position="49"/>
    </location>
</feature>
<feature type="compositionally biased region" description="Low complexity" evidence="1">
    <location>
        <begin position="57"/>
        <end position="69"/>
    </location>
</feature>
<keyword evidence="2" id="KW-0732">Signal</keyword>
<feature type="region of interest" description="Disordered" evidence="1">
    <location>
        <begin position="24"/>
        <end position="93"/>
    </location>
</feature>
<evidence type="ECO:0000313" key="5">
    <source>
        <dbReference type="Proteomes" id="UP000076947"/>
    </source>
</evidence>
<dbReference type="RefSeq" id="WP_066840981.1">
    <property type="nucleotide sequence ID" value="NZ_LSTQ01000026.1"/>
</dbReference>
<comment type="caution">
    <text evidence="4">The sequence shown here is derived from an EMBL/GenBank/DDBJ whole genome shotgun (WGS) entry which is preliminary data.</text>
</comment>
<gene>
    <name evidence="4" type="ORF">AYJ05_07715</name>
</gene>
<dbReference type="STRING" id="1705.CA21670_04830"/>
<protein>
    <recommendedName>
        <fullName evidence="3">AMIN-like domain-containing protein</fullName>
    </recommendedName>
</protein>
<reference evidence="5" key="1">
    <citation type="submission" date="2016-02" db="EMBL/GenBank/DDBJ databases">
        <authorList>
            <person name="Kaur G."/>
            <person name="Nair G.R."/>
            <person name="Mayilraj S."/>
        </authorList>
    </citation>
    <scope>NUCLEOTIDE SEQUENCE [LARGE SCALE GENOMIC DNA]</scope>
    <source>
        <strain evidence="5">GA-15</strain>
    </source>
</reference>